<sequence>MNLDDKVCYCFHVSRRKLVNWVKHNAPKVPSQLSMCGGAGTGCGWCIPFLRQIFRQQAPPAGGCSSCVEVPEDTLDSLTPEEYAALRADYVKAGHGTPPPGATPLLTDGEREPGA</sequence>
<proteinExistence type="predicted"/>
<protein>
    <submittedName>
        <fullName evidence="3">(2Fe-2S)-binding protein</fullName>
    </submittedName>
</protein>
<evidence type="ECO:0000256" key="1">
    <source>
        <dbReference type="SAM" id="MobiDB-lite"/>
    </source>
</evidence>
<gene>
    <name evidence="3" type="ORF">R5W23_005125</name>
</gene>
<dbReference type="EMBL" id="JAXBLV010000243">
    <property type="protein sequence ID" value="MDY3563513.1"/>
    <property type="molecule type" value="Genomic_DNA"/>
</dbReference>
<feature type="region of interest" description="Disordered" evidence="1">
    <location>
        <begin position="94"/>
        <end position="115"/>
    </location>
</feature>
<dbReference type="InterPro" id="IPR041854">
    <property type="entry name" value="BFD-like_2Fe2S-bd_dom_sf"/>
</dbReference>
<name>A0ABU5F8S0_9BACT</name>
<dbReference type="Gene3D" id="1.10.10.1100">
    <property type="entry name" value="BFD-like [2Fe-2S]-binding domain"/>
    <property type="match status" value="1"/>
</dbReference>
<comment type="caution">
    <text evidence="3">The sequence shown here is derived from an EMBL/GenBank/DDBJ whole genome shotgun (WGS) entry which is preliminary data.</text>
</comment>
<keyword evidence="4" id="KW-1185">Reference proteome</keyword>
<evidence type="ECO:0000259" key="2">
    <source>
        <dbReference type="Pfam" id="PF04324"/>
    </source>
</evidence>
<reference evidence="4" key="1">
    <citation type="journal article" date="2023" name="Mar. Drugs">
        <title>Gemmata algarum, a Novel Planctomycete Isolated from an Algal Mat, Displays Antimicrobial Activity.</title>
        <authorList>
            <person name="Kumar G."/>
            <person name="Kallscheuer N."/>
            <person name="Kashif M."/>
            <person name="Ahamad S."/>
            <person name="Jagadeeshwari U."/>
            <person name="Pannikurungottu S."/>
            <person name="Haufschild T."/>
            <person name="Kabuu M."/>
            <person name="Sasikala C."/>
            <person name="Jogler C."/>
            <person name="Ramana C."/>
        </authorList>
    </citation>
    <scope>NUCLEOTIDE SEQUENCE [LARGE SCALE GENOMIC DNA]</scope>
    <source>
        <strain evidence="4">JC673</strain>
    </source>
</reference>
<accession>A0ABU5F8S0</accession>
<organism evidence="3 4">
    <name type="scientific">Gemmata algarum</name>
    <dbReference type="NCBI Taxonomy" id="2975278"/>
    <lineage>
        <taxon>Bacteria</taxon>
        <taxon>Pseudomonadati</taxon>
        <taxon>Planctomycetota</taxon>
        <taxon>Planctomycetia</taxon>
        <taxon>Gemmatales</taxon>
        <taxon>Gemmataceae</taxon>
        <taxon>Gemmata</taxon>
    </lineage>
</organism>
<dbReference type="Pfam" id="PF04324">
    <property type="entry name" value="Fer2_BFD"/>
    <property type="match status" value="1"/>
</dbReference>
<evidence type="ECO:0000313" key="4">
    <source>
        <dbReference type="Proteomes" id="UP001272242"/>
    </source>
</evidence>
<evidence type="ECO:0000313" key="3">
    <source>
        <dbReference type="EMBL" id="MDY3563513.1"/>
    </source>
</evidence>
<dbReference type="InterPro" id="IPR007419">
    <property type="entry name" value="BFD-like_2Fe2S-bd_dom"/>
</dbReference>
<dbReference type="Proteomes" id="UP001272242">
    <property type="component" value="Unassembled WGS sequence"/>
</dbReference>
<feature type="domain" description="BFD-like [2Fe-2S]-binding" evidence="2">
    <location>
        <begin position="7"/>
        <end position="55"/>
    </location>
</feature>
<dbReference type="RefSeq" id="WP_320689696.1">
    <property type="nucleotide sequence ID" value="NZ_JAXBLV010000243.1"/>
</dbReference>